<evidence type="ECO:0000313" key="3">
    <source>
        <dbReference type="EMBL" id="TGE15577.1"/>
    </source>
</evidence>
<protein>
    <submittedName>
        <fullName evidence="3">Redoxin domain-containing protein</fullName>
    </submittedName>
</protein>
<evidence type="ECO:0000313" key="4">
    <source>
        <dbReference type="Proteomes" id="UP000297739"/>
    </source>
</evidence>
<dbReference type="Pfam" id="PF00578">
    <property type="entry name" value="AhpC-TSA"/>
    <property type="match status" value="1"/>
</dbReference>
<evidence type="ECO:0000259" key="2">
    <source>
        <dbReference type="Pfam" id="PF00578"/>
    </source>
</evidence>
<dbReference type="InterPro" id="IPR047262">
    <property type="entry name" value="PRX-like1"/>
</dbReference>
<feature type="domain" description="Alkyl hydroperoxide reductase subunit C/ Thiol specific antioxidant" evidence="2">
    <location>
        <begin position="35"/>
        <end position="114"/>
    </location>
</feature>
<gene>
    <name evidence="3" type="ORF">E5J99_12315</name>
</gene>
<dbReference type="PANTHER" id="PTHR43640:SF1">
    <property type="entry name" value="THIOREDOXIN-DEPENDENT PEROXIREDOXIN"/>
    <property type="match status" value="1"/>
</dbReference>
<keyword evidence="4" id="KW-1185">Reference proteome</keyword>
<dbReference type="PANTHER" id="PTHR43640">
    <property type="entry name" value="OS07G0260300 PROTEIN"/>
    <property type="match status" value="1"/>
</dbReference>
<dbReference type="Gene3D" id="3.40.30.10">
    <property type="entry name" value="Glutaredoxin"/>
    <property type="match status" value="1"/>
</dbReference>
<dbReference type="Proteomes" id="UP000297739">
    <property type="component" value="Unassembled WGS sequence"/>
</dbReference>
<comment type="caution">
    <text evidence="3">The sequence shown here is derived from an EMBL/GenBank/DDBJ whole genome shotgun (WGS) entry which is preliminary data.</text>
</comment>
<name>A0A4Z0PJV3_9BACT</name>
<keyword evidence="1" id="KW-0732">Signal</keyword>
<dbReference type="EMBL" id="SRLD01000022">
    <property type="protein sequence ID" value="TGE15577.1"/>
    <property type="molecule type" value="Genomic_DNA"/>
</dbReference>
<organism evidence="3 4">
    <name type="scientific">Hymenobacter elongatus</name>
    <dbReference type="NCBI Taxonomy" id="877208"/>
    <lineage>
        <taxon>Bacteria</taxon>
        <taxon>Pseudomonadati</taxon>
        <taxon>Bacteroidota</taxon>
        <taxon>Cytophagia</taxon>
        <taxon>Cytophagales</taxon>
        <taxon>Hymenobacteraceae</taxon>
        <taxon>Hymenobacter</taxon>
    </lineage>
</organism>
<feature type="chain" id="PRO_5021413441" evidence="1">
    <location>
        <begin position="23"/>
        <end position="182"/>
    </location>
</feature>
<reference evidence="3 4" key="1">
    <citation type="submission" date="2019-04" db="EMBL/GenBank/DDBJ databases">
        <authorList>
            <person name="Feng G."/>
            <person name="Zhang J."/>
            <person name="Zhu H."/>
        </authorList>
    </citation>
    <scope>NUCLEOTIDE SEQUENCE [LARGE SCALE GENOMIC DNA]</scope>
    <source>
        <strain evidence="3 4">JCM 17223</strain>
    </source>
</reference>
<dbReference type="RefSeq" id="WP_135498109.1">
    <property type="nucleotide sequence ID" value="NZ_SRLD01000022.1"/>
</dbReference>
<dbReference type="AlphaFoldDB" id="A0A4Z0PJV3"/>
<dbReference type="InterPro" id="IPR036249">
    <property type="entry name" value="Thioredoxin-like_sf"/>
</dbReference>
<dbReference type="SUPFAM" id="SSF52833">
    <property type="entry name" value="Thioredoxin-like"/>
    <property type="match status" value="1"/>
</dbReference>
<dbReference type="InterPro" id="IPR000866">
    <property type="entry name" value="AhpC/TSA"/>
</dbReference>
<feature type="signal peptide" evidence="1">
    <location>
        <begin position="1"/>
        <end position="22"/>
    </location>
</feature>
<dbReference type="GO" id="GO:0016209">
    <property type="term" value="F:antioxidant activity"/>
    <property type="evidence" value="ECO:0007669"/>
    <property type="project" value="InterPro"/>
</dbReference>
<sequence>MKALLSLFRFVLVLTLAVLTSAARLQEARPAVRATVYVFLSDTCPISQNATLVLRQLHAAYAQQNIRFLGIFPDQELRPADLILFGKQYQLTFPLRLDERQVLTRRFQARITPEVVVTAADDRTVLYQGRIDNSYARLGQRRMVVTHHELRDALSAIVAGQPVAQARTEAVGCFITTTALQR</sequence>
<accession>A0A4Z0PJV3</accession>
<proteinExistence type="predicted"/>
<evidence type="ECO:0000256" key="1">
    <source>
        <dbReference type="SAM" id="SignalP"/>
    </source>
</evidence>
<dbReference type="OrthoDB" id="669323at2"/>
<dbReference type="GO" id="GO:0016491">
    <property type="term" value="F:oxidoreductase activity"/>
    <property type="evidence" value="ECO:0007669"/>
    <property type="project" value="InterPro"/>
</dbReference>